<evidence type="ECO:0008006" key="4">
    <source>
        <dbReference type="Google" id="ProtNLM"/>
    </source>
</evidence>
<evidence type="ECO:0000313" key="3">
    <source>
        <dbReference type="EMBL" id="XCH48245.1"/>
    </source>
</evidence>
<organism evidence="3">
    <name type="scientific">Thermodesulfovibrio obliviosus</name>
    <dbReference type="NCBI Taxonomy" id="3118332"/>
    <lineage>
        <taxon>Bacteria</taxon>
        <taxon>Pseudomonadati</taxon>
        <taxon>Nitrospirota</taxon>
        <taxon>Thermodesulfovibrionia</taxon>
        <taxon>Thermodesulfovibrionales</taxon>
        <taxon>Thermodesulfovibrionaceae</taxon>
        <taxon>Thermodesulfovibrio</taxon>
    </lineage>
</organism>
<dbReference type="RefSeq" id="WP_353685895.1">
    <property type="nucleotide sequence ID" value="NZ_CP144374.1"/>
</dbReference>
<dbReference type="AlphaFoldDB" id="A0AAU8H0S4"/>
<feature type="transmembrane region" description="Helical" evidence="2">
    <location>
        <begin position="75"/>
        <end position="94"/>
    </location>
</feature>
<evidence type="ECO:0000256" key="1">
    <source>
        <dbReference type="SAM" id="Coils"/>
    </source>
</evidence>
<keyword evidence="2" id="KW-0812">Transmembrane</keyword>
<protein>
    <recommendedName>
        <fullName evidence="4">DUF1640 domain-containing protein</fullName>
    </recommendedName>
</protein>
<accession>A0AAU8H0S4</accession>
<keyword evidence="2" id="KW-1133">Transmembrane helix</keyword>
<keyword evidence="1" id="KW-0175">Coiled coil</keyword>
<name>A0AAU8H0S4_9BACT</name>
<sequence>MPVLTLPKSVRERLGEEATDAFIEFFKEFEREIKDDLATKRDIKEVELRIKEVEARIREVEANMEIKLAQFKVDIIKWVAGFLIAQTGILIGFLKFF</sequence>
<reference evidence="3" key="1">
    <citation type="submission" date="2024-01" db="EMBL/GenBank/DDBJ databases">
        <title>The first autotrophic representatives of the genus Thermodesulfovibrio.</title>
        <authorList>
            <person name="Maltseva A.I."/>
            <person name="Elcheninov A.G."/>
            <person name="Kublanov I.V."/>
            <person name="Lebedinsky A.V."/>
            <person name="Frolov E.N."/>
        </authorList>
    </citation>
    <scope>NUCLEOTIDE SEQUENCE</scope>
    <source>
        <strain evidence="3">3462-1</strain>
    </source>
</reference>
<feature type="coiled-coil region" evidence="1">
    <location>
        <begin position="43"/>
        <end position="70"/>
    </location>
</feature>
<proteinExistence type="predicted"/>
<dbReference type="KEGG" id="tob:V4D31_07860"/>
<dbReference type="EMBL" id="CP144374">
    <property type="protein sequence ID" value="XCH48245.1"/>
    <property type="molecule type" value="Genomic_DNA"/>
</dbReference>
<evidence type="ECO:0000256" key="2">
    <source>
        <dbReference type="SAM" id="Phobius"/>
    </source>
</evidence>
<keyword evidence="2" id="KW-0472">Membrane</keyword>
<gene>
    <name evidence="3" type="ORF">V4D31_07860</name>
</gene>